<gene>
    <name evidence="1" type="ORF">HNP47_001949</name>
</gene>
<evidence type="ECO:0000313" key="1">
    <source>
        <dbReference type="EMBL" id="MBB5771945.1"/>
    </source>
</evidence>
<organism evidence="1 2">
    <name type="scientific">Brevundimonas vesicularis</name>
    <name type="common">Pseudomonas vesicularis</name>
    <dbReference type="NCBI Taxonomy" id="41276"/>
    <lineage>
        <taxon>Bacteria</taxon>
        <taxon>Pseudomonadati</taxon>
        <taxon>Pseudomonadota</taxon>
        <taxon>Alphaproteobacteria</taxon>
        <taxon>Caulobacterales</taxon>
        <taxon>Caulobacteraceae</taxon>
        <taxon>Brevundimonas</taxon>
    </lineage>
</organism>
<dbReference type="EMBL" id="JACHLJ010000002">
    <property type="protein sequence ID" value="MBB5771945.1"/>
    <property type="molecule type" value="Genomic_DNA"/>
</dbReference>
<proteinExistence type="predicted"/>
<dbReference type="RefSeq" id="WP_184279380.1">
    <property type="nucleotide sequence ID" value="NZ_JACHLJ010000002.1"/>
</dbReference>
<dbReference type="Proteomes" id="UP000556201">
    <property type="component" value="Unassembled WGS sequence"/>
</dbReference>
<comment type="caution">
    <text evidence="1">The sequence shown here is derived from an EMBL/GenBank/DDBJ whole genome shotgun (WGS) entry which is preliminary data.</text>
</comment>
<reference evidence="1 2" key="1">
    <citation type="submission" date="2020-08" db="EMBL/GenBank/DDBJ databases">
        <title>Functional genomics of gut bacteria from endangered species of beetles.</title>
        <authorList>
            <person name="Carlos-Shanley C."/>
        </authorList>
    </citation>
    <scope>NUCLEOTIDE SEQUENCE [LARGE SCALE GENOMIC DNA]</scope>
    <source>
        <strain evidence="1 2">S00192</strain>
    </source>
</reference>
<accession>A0A7W9FUR0</accession>
<name>A0A7W9FUR0_BREVE</name>
<dbReference type="AlphaFoldDB" id="A0A7W9FUR0"/>
<sequence>MIDEVVSPIVRAWERRGEMMRLPSILEAACALAHASLLNGCDVPPDARQVVWSPAALTAAIDAASPADAATVMGLDERTYRIPTTEGSKLSKLRSDDGLRIWSFYIAKNDQADGVELTLRPLSSGVAVSVEFGDAHNTPPALPDDASPLGTGEIYIEDFECEPAALSEDSLRQVAGTVVSADRPLRIWRRVEGGLDFASCNRSADHPNSHFGLGCTVGTKKPFGSVAYAIVTDSMEDCLAIKEQIFSLDFEVTQIVNSARIEGD</sequence>
<protein>
    <submittedName>
        <fullName evidence="1">Uncharacterized protein</fullName>
    </submittedName>
</protein>
<evidence type="ECO:0000313" key="2">
    <source>
        <dbReference type="Proteomes" id="UP000556201"/>
    </source>
</evidence>